<proteinExistence type="predicted"/>
<evidence type="ECO:0000313" key="2">
    <source>
        <dbReference type="Proteomes" id="UP001437256"/>
    </source>
</evidence>
<dbReference type="EMBL" id="JBBXMP010000023">
    <property type="protein sequence ID" value="KAL0067727.1"/>
    <property type="molecule type" value="Genomic_DNA"/>
</dbReference>
<evidence type="ECO:0000313" key="1">
    <source>
        <dbReference type="EMBL" id="KAL0067727.1"/>
    </source>
</evidence>
<organism evidence="1 2">
    <name type="scientific">Marasmius tenuissimus</name>
    <dbReference type="NCBI Taxonomy" id="585030"/>
    <lineage>
        <taxon>Eukaryota</taxon>
        <taxon>Fungi</taxon>
        <taxon>Dikarya</taxon>
        <taxon>Basidiomycota</taxon>
        <taxon>Agaricomycotina</taxon>
        <taxon>Agaricomycetes</taxon>
        <taxon>Agaricomycetidae</taxon>
        <taxon>Agaricales</taxon>
        <taxon>Marasmiineae</taxon>
        <taxon>Marasmiaceae</taxon>
        <taxon>Marasmius</taxon>
    </lineage>
</organism>
<comment type="caution">
    <text evidence="1">The sequence shown here is derived from an EMBL/GenBank/DDBJ whole genome shotgun (WGS) entry which is preliminary data.</text>
</comment>
<gene>
    <name evidence="1" type="ORF">AAF712_005167</name>
</gene>
<sequence length="553" mass="62313">MPKKSSRPSAYHFDVRYIPIEPYPSHILFILNTTTNAKHIERLPVDLDEHTSGIEFFPETAEHAAPEVAKGLVKHLKNNLHVFTEGGSGSGMSVSTDDPTLSKAVAAELKTLGYPRAQVQTKSIVFLAQREFDDAFRDMKRKANPPLSPTVASSLQTPESIGFHNFRPPSLETFPDVENAVQERQVRVTQYLQYLTNARPAQSLTDLRFNIMEEMDMLERLFVAKPLDMIKREAEQGVAESQLDYALRYGVHLSRRKSHSGYFPLSRLRAGIQTAPNFRLCRDILAKTATNPNAPPVTRSIAHANLMNWHTSCSDFRTRNMFLAAHHANQALIHASDNPSPAVMHFSKELEGNVHTYRQPVVKHMYEKLWAAKRKRDIEYAEEIARSGRKRIQRPNVYRCANVGCGMEASHGKLFQKWSRSIMKVEESAMRIRNRVTAARSKAVTVSSRLPSLIADIICRCQKEDWPNHKTFCKPGMPCSVLEPSPGDGLGGGRKSEKHIGLSIHDQAGQKMTTLSSSTMDADDLKEIREYAKGMDVGGKALPEYLQVERWEL</sequence>
<keyword evidence="2" id="KW-1185">Reference proteome</keyword>
<name>A0ABR3A1B6_9AGAR</name>
<protein>
    <submittedName>
        <fullName evidence="1">Uncharacterized protein</fullName>
    </submittedName>
</protein>
<reference evidence="1 2" key="1">
    <citation type="submission" date="2024-05" db="EMBL/GenBank/DDBJ databases">
        <title>A draft genome resource for the thread blight pathogen Marasmius tenuissimus strain MS-2.</title>
        <authorList>
            <person name="Yulfo-Soto G.E."/>
            <person name="Baruah I.K."/>
            <person name="Amoako-Attah I."/>
            <person name="Bukari Y."/>
            <person name="Meinhardt L.W."/>
            <person name="Bailey B.A."/>
            <person name="Cohen S.P."/>
        </authorList>
    </citation>
    <scope>NUCLEOTIDE SEQUENCE [LARGE SCALE GENOMIC DNA]</scope>
    <source>
        <strain evidence="1 2">MS-2</strain>
    </source>
</reference>
<accession>A0ABR3A1B6</accession>
<dbReference type="Proteomes" id="UP001437256">
    <property type="component" value="Unassembled WGS sequence"/>
</dbReference>